<dbReference type="AlphaFoldDB" id="A0A7J0F6G8"/>
<reference evidence="1 2" key="1">
    <citation type="submission" date="2019-07" db="EMBL/GenBank/DDBJ databases">
        <title>De Novo Assembly of kiwifruit Actinidia rufa.</title>
        <authorList>
            <person name="Sugita-Konishi S."/>
            <person name="Sato K."/>
            <person name="Mori E."/>
            <person name="Abe Y."/>
            <person name="Kisaki G."/>
            <person name="Hamano K."/>
            <person name="Suezawa K."/>
            <person name="Otani M."/>
            <person name="Fukuda T."/>
            <person name="Manabe T."/>
            <person name="Gomi K."/>
            <person name="Tabuchi M."/>
            <person name="Akimitsu K."/>
            <person name="Kataoka I."/>
        </authorList>
    </citation>
    <scope>NUCLEOTIDE SEQUENCE [LARGE SCALE GENOMIC DNA]</scope>
    <source>
        <strain evidence="2">cv. Fuchu</strain>
    </source>
</reference>
<dbReference type="Proteomes" id="UP000585474">
    <property type="component" value="Unassembled WGS sequence"/>
</dbReference>
<sequence length="104" mass="11669">MWYGNWHPLSPLIENFGERILDDSNLALDAKLESIIQGSSCNWPSAGSDLILELISSTPTALIPSEKNKRVFQNSKCNTSMVVQNIVDQISFRLRWCSPLAMLC</sequence>
<name>A0A7J0F6G8_9ERIC</name>
<dbReference type="EMBL" id="BJWL01000009">
    <property type="protein sequence ID" value="GFY94285.1"/>
    <property type="molecule type" value="Genomic_DNA"/>
</dbReference>
<evidence type="ECO:0000313" key="1">
    <source>
        <dbReference type="EMBL" id="GFY94285.1"/>
    </source>
</evidence>
<comment type="caution">
    <text evidence="1">The sequence shown here is derived from an EMBL/GenBank/DDBJ whole genome shotgun (WGS) entry which is preliminary data.</text>
</comment>
<gene>
    <name evidence="1" type="ORF">Acr_09g0007310</name>
</gene>
<accession>A0A7J0F6G8</accession>
<proteinExistence type="predicted"/>
<protein>
    <submittedName>
        <fullName evidence="1">Uncharacterized protein</fullName>
    </submittedName>
</protein>
<keyword evidence="2" id="KW-1185">Reference proteome</keyword>
<organism evidence="1 2">
    <name type="scientific">Actinidia rufa</name>
    <dbReference type="NCBI Taxonomy" id="165716"/>
    <lineage>
        <taxon>Eukaryota</taxon>
        <taxon>Viridiplantae</taxon>
        <taxon>Streptophyta</taxon>
        <taxon>Embryophyta</taxon>
        <taxon>Tracheophyta</taxon>
        <taxon>Spermatophyta</taxon>
        <taxon>Magnoliopsida</taxon>
        <taxon>eudicotyledons</taxon>
        <taxon>Gunneridae</taxon>
        <taxon>Pentapetalae</taxon>
        <taxon>asterids</taxon>
        <taxon>Ericales</taxon>
        <taxon>Actinidiaceae</taxon>
        <taxon>Actinidia</taxon>
    </lineage>
</organism>
<evidence type="ECO:0000313" key="2">
    <source>
        <dbReference type="Proteomes" id="UP000585474"/>
    </source>
</evidence>